<evidence type="ECO:0000313" key="1">
    <source>
        <dbReference type="EMBL" id="MZL69729.1"/>
    </source>
</evidence>
<organism evidence="1 2">
    <name type="scientific">Bittarella massiliensis</name>
    <name type="common">ex Durand et al. 2017</name>
    <dbReference type="NCBI Taxonomy" id="1720313"/>
    <lineage>
        <taxon>Bacteria</taxon>
        <taxon>Bacillati</taxon>
        <taxon>Bacillota</taxon>
        <taxon>Clostridia</taxon>
        <taxon>Eubacteriales</taxon>
        <taxon>Oscillospiraceae</taxon>
        <taxon>Bittarella (ex Durand et al. 2017)</taxon>
    </lineage>
</organism>
<evidence type="ECO:0000313" key="2">
    <source>
        <dbReference type="Proteomes" id="UP000474718"/>
    </source>
</evidence>
<gene>
    <name evidence="1" type="ORF">GT747_08170</name>
</gene>
<proteinExistence type="predicted"/>
<protein>
    <submittedName>
        <fullName evidence="1">Uncharacterized protein</fullName>
    </submittedName>
</protein>
<keyword evidence="2" id="KW-1185">Reference proteome</keyword>
<dbReference type="Proteomes" id="UP000474718">
    <property type="component" value="Unassembled WGS sequence"/>
</dbReference>
<name>A0ABW9WW83_9FIRM</name>
<sequence length="49" mass="5362">MDELAQFAGRYWLEAVSGSLRLEADGMKGGEIGCGECGIYRGRKPKNKI</sequence>
<accession>A0ABW9WW83</accession>
<comment type="caution">
    <text evidence="1">The sequence shown here is derived from an EMBL/GenBank/DDBJ whole genome shotgun (WGS) entry which is preliminary data.</text>
</comment>
<dbReference type="EMBL" id="WWVX01000005">
    <property type="protein sequence ID" value="MZL69729.1"/>
    <property type="molecule type" value="Genomic_DNA"/>
</dbReference>
<dbReference type="RefSeq" id="WP_161213464.1">
    <property type="nucleotide sequence ID" value="NZ_WWVX01000005.1"/>
</dbReference>
<reference evidence="1 2" key="1">
    <citation type="journal article" date="2019" name="Nat. Med.">
        <title>A library of human gut bacterial isolates paired with longitudinal multiomics data enables mechanistic microbiome research.</title>
        <authorList>
            <person name="Poyet M."/>
            <person name="Groussin M."/>
            <person name="Gibbons S.M."/>
            <person name="Avila-Pacheco J."/>
            <person name="Jiang X."/>
            <person name="Kearney S.M."/>
            <person name="Perrotta A.R."/>
            <person name="Berdy B."/>
            <person name="Zhao S."/>
            <person name="Lieberman T.D."/>
            <person name="Swanson P.K."/>
            <person name="Smith M."/>
            <person name="Roesemann S."/>
            <person name="Alexander J.E."/>
            <person name="Rich S.A."/>
            <person name="Livny J."/>
            <person name="Vlamakis H."/>
            <person name="Clish C."/>
            <person name="Bullock K."/>
            <person name="Deik A."/>
            <person name="Scott J."/>
            <person name="Pierce K.A."/>
            <person name="Xavier R.J."/>
            <person name="Alm E.J."/>
        </authorList>
    </citation>
    <scope>NUCLEOTIDE SEQUENCE [LARGE SCALE GENOMIC DNA]</scope>
    <source>
        <strain evidence="1 2">BIOML-A2</strain>
    </source>
</reference>